<comment type="caution">
    <text evidence="1">The sequence shown here is derived from an EMBL/GenBank/DDBJ whole genome shotgun (WGS) entry which is preliminary data.</text>
</comment>
<dbReference type="Proteomes" id="UP000679779">
    <property type="component" value="Unassembled WGS sequence"/>
</dbReference>
<proteinExistence type="predicted"/>
<gene>
    <name evidence="1" type="ORF">J2TS6_29260</name>
</gene>
<evidence type="ECO:0000313" key="2">
    <source>
        <dbReference type="Proteomes" id="UP000679779"/>
    </source>
</evidence>
<dbReference type="EMBL" id="BORQ01000003">
    <property type="protein sequence ID" value="GIO31785.1"/>
    <property type="molecule type" value="Genomic_DNA"/>
</dbReference>
<dbReference type="RefSeq" id="WP_160042679.1">
    <property type="nucleotide sequence ID" value="NZ_BORQ01000003.1"/>
</dbReference>
<accession>A0A919XJ28</accession>
<reference evidence="1" key="1">
    <citation type="submission" date="2021-03" db="EMBL/GenBank/DDBJ databases">
        <title>Antimicrobial resistance genes in bacteria isolated from Japanese honey, and their potential for conferring macrolide and lincosamide resistance in the American foulbrood pathogen Paenibacillus larvae.</title>
        <authorList>
            <person name="Okamoto M."/>
            <person name="Kumagai M."/>
            <person name="Kanamori H."/>
            <person name="Takamatsu D."/>
        </authorList>
    </citation>
    <scope>NUCLEOTIDE SEQUENCE</scope>
    <source>
        <strain evidence="1">J2TS6</strain>
    </source>
</reference>
<sequence length="175" mass="20644">MLKEISNLLNNSKQLAQIWANVNLKEINFSKIVIPDEDQPRGDGIESLTIISCRNKFTSYEAAFVTLLKKMIYDSEEWHEEQYNDGPEIWEELLDRIWIPEYIKKESFKTCDPTNFLNNLSVDLHRLNIPQSVMEDLFENMNDLKVIEFNNGLLCLDIFGLSDDICFFYSWWIGY</sequence>
<dbReference type="AlphaFoldDB" id="A0A919XJ28"/>
<keyword evidence="2" id="KW-1185">Reference proteome</keyword>
<protein>
    <submittedName>
        <fullName evidence="1">Uncharacterized protein</fullName>
    </submittedName>
</protein>
<name>A0A919XJ28_9BACL</name>
<organism evidence="1 2">
    <name type="scientific">Paenibacillus albilobatus</name>
    <dbReference type="NCBI Taxonomy" id="2716884"/>
    <lineage>
        <taxon>Bacteria</taxon>
        <taxon>Bacillati</taxon>
        <taxon>Bacillota</taxon>
        <taxon>Bacilli</taxon>
        <taxon>Bacillales</taxon>
        <taxon>Paenibacillaceae</taxon>
        <taxon>Paenibacillus</taxon>
    </lineage>
</organism>
<evidence type="ECO:0000313" key="1">
    <source>
        <dbReference type="EMBL" id="GIO31785.1"/>
    </source>
</evidence>